<dbReference type="SUPFAM" id="SSF52096">
    <property type="entry name" value="ClpP/crotonase"/>
    <property type="match status" value="1"/>
</dbReference>
<proteinExistence type="predicted"/>
<reference evidence="1" key="1">
    <citation type="submission" date="2021-02" db="EMBL/GenBank/DDBJ databases">
        <title>Natronoglycomyces albus gen. nov., sp. nov, a haloalkaliphilic actinobacterium from a soda solonchak soil.</title>
        <authorList>
            <person name="Sorokin D.Y."/>
            <person name="Khijniak T.V."/>
            <person name="Zakharycheva A.P."/>
            <person name="Boueva O.V."/>
            <person name="Ariskina E.V."/>
            <person name="Hahnke R.L."/>
            <person name="Bunk B."/>
            <person name="Sproer C."/>
            <person name="Schumann P."/>
            <person name="Evtushenko L.I."/>
            <person name="Kublanov I.V."/>
        </authorList>
    </citation>
    <scope>NUCLEOTIDE SEQUENCE</scope>
    <source>
        <strain evidence="1">DSM 106290</strain>
    </source>
</reference>
<dbReference type="CDD" id="cd06558">
    <property type="entry name" value="crotonase-like"/>
    <property type="match status" value="1"/>
</dbReference>
<name>A0A895XY91_9ACTN</name>
<keyword evidence="2" id="KW-1185">Reference proteome</keyword>
<gene>
    <name evidence="1" type="ORF">JQS30_06725</name>
</gene>
<protein>
    <submittedName>
        <fullName evidence="1">Enoyl-CoA hydratase/isomerase family protein</fullName>
    </submittedName>
</protein>
<dbReference type="EMBL" id="CP070496">
    <property type="protein sequence ID" value="QSB06588.1"/>
    <property type="molecule type" value="Genomic_DNA"/>
</dbReference>
<dbReference type="GO" id="GO:0003824">
    <property type="term" value="F:catalytic activity"/>
    <property type="evidence" value="ECO:0007669"/>
    <property type="project" value="UniProtKB-ARBA"/>
</dbReference>
<dbReference type="GO" id="GO:0006635">
    <property type="term" value="P:fatty acid beta-oxidation"/>
    <property type="evidence" value="ECO:0007669"/>
    <property type="project" value="TreeGrafter"/>
</dbReference>
<dbReference type="KEGG" id="nav:JQS30_06725"/>
<dbReference type="Gene3D" id="3.90.226.10">
    <property type="entry name" value="2-enoyl-CoA Hydratase, Chain A, domain 1"/>
    <property type="match status" value="1"/>
</dbReference>
<dbReference type="PANTHER" id="PTHR11941:SF54">
    <property type="entry name" value="ENOYL-COA HYDRATASE, MITOCHONDRIAL"/>
    <property type="match status" value="1"/>
</dbReference>
<sequence length="233" mass="25670">MTDSVHVETTESTAHIWLRPSKGGTHVTTDALRLLRNVGRNLTGNIRSVTISGRDDDFCSGFDPDAVTAADLVSIWRSATSWLRRPDLLSIALLHGRVEGVGFNLALECDLRVADPETTFTAGDETLVGQPWLPGLSRLVELVGQGRVMEITQPGRHRFDAYAAHAWGLVNVLEPSRDGRLGVAARWARSRQTYLGTGIEVKSLLRGNAHTFVEDQEDEAQTRILRELFGDTN</sequence>
<dbReference type="InterPro" id="IPR029045">
    <property type="entry name" value="ClpP/crotonase-like_dom_sf"/>
</dbReference>
<dbReference type="PANTHER" id="PTHR11941">
    <property type="entry name" value="ENOYL-COA HYDRATASE-RELATED"/>
    <property type="match status" value="1"/>
</dbReference>
<accession>A0A895XY91</accession>
<organism evidence="1 2">
    <name type="scientific">Natronoglycomyces albus</name>
    <dbReference type="NCBI Taxonomy" id="2811108"/>
    <lineage>
        <taxon>Bacteria</taxon>
        <taxon>Bacillati</taxon>
        <taxon>Actinomycetota</taxon>
        <taxon>Actinomycetes</taxon>
        <taxon>Glycomycetales</taxon>
        <taxon>Glycomycetaceae</taxon>
        <taxon>Natronoglycomyces</taxon>
    </lineage>
</organism>
<dbReference type="Proteomes" id="UP000662939">
    <property type="component" value="Chromosome"/>
</dbReference>
<dbReference type="RefSeq" id="WP_213172600.1">
    <property type="nucleotide sequence ID" value="NZ_CP070496.1"/>
</dbReference>
<dbReference type="AlphaFoldDB" id="A0A895XY91"/>
<evidence type="ECO:0000313" key="2">
    <source>
        <dbReference type="Proteomes" id="UP000662939"/>
    </source>
</evidence>
<evidence type="ECO:0000313" key="1">
    <source>
        <dbReference type="EMBL" id="QSB06588.1"/>
    </source>
</evidence>
<dbReference type="InterPro" id="IPR001753">
    <property type="entry name" value="Enoyl-CoA_hydra/iso"/>
</dbReference>
<dbReference type="Pfam" id="PF00378">
    <property type="entry name" value="ECH_1"/>
    <property type="match status" value="1"/>
</dbReference>